<organism evidence="1 2">
    <name type="scientific">Ancylomarina subtilis</name>
    <dbReference type="NCBI Taxonomy" id="1639035"/>
    <lineage>
        <taxon>Bacteria</taxon>
        <taxon>Pseudomonadati</taxon>
        <taxon>Bacteroidota</taxon>
        <taxon>Bacteroidia</taxon>
        <taxon>Marinilabiliales</taxon>
        <taxon>Marinifilaceae</taxon>
        <taxon>Ancylomarina</taxon>
    </lineage>
</organism>
<proteinExistence type="predicted"/>
<protein>
    <recommendedName>
        <fullName evidence="3">Universal stress protein family protein</fullName>
    </recommendedName>
</protein>
<name>A0A4Q7VHW8_9BACT</name>
<sequence>MQTEKVDRSIKKKSNILILADYSEGNRAAIHFAMRYLYRPGSLIYFIQTWEKPNFGSSMVRDLSPMLESIAKSELEGLKMHLQERYSMPDDQICLITYEGNLSAFFKTEQYQSMEWQVVLGSRNYESLFTSKDRMTELVDQVSQDLFVLSGFENDYAISEIFILADTPTMASPNLSLLKKIAISENPNVNVCLSRLYGSPEDKELRQQAIIDSCKGARLTFSQVDHSVSQKELKAFSRGGKSKLIILERNPKRRLQSGLNACLDSWLLKSKGIRI</sequence>
<accession>A0A4Q7VHW8</accession>
<reference evidence="1 2" key="1">
    <citation type="submission" date="2019-02" db="EMBL/GenBank/DDBJ databases">
        <title>Genomic Encyclopedia of Type Strains, Phase IV (KMG-IV): sequencing the most valuable type-strain genomes for metagenomic binning, comparative biology and taxonomic classification.</title>
        <authorList>
            <person name="Goeker M."/>
        </authorList>
    </citation>
    <scope>NUCLEOTIDE SEQUENCE [LARGE SCALE GENOMIC DNA]</scope>
    <source>
        <strain evidence="1 2">DSM 28825</strain>
    </source>
</reference>
<dbReference type="RefSeq" id="WP_130305640.1">
    <property type="nucleotide sequence ID" value="NZ_SHKN01000001.1"/>
</dbReference>
<evidence type="ECO:0000313" key="1">
    <source>
        <dbReference type="EMBL" id="RZT95702.1"/>
    </source>
</evidence>
<dbReference type="OrthoDB" id="1116423at2"/>
<dbReference type="EMBL" id="SHKN01000001">
    <property type="protein sequence ID" value="RZT95702.1"/>
    <property type="molecule type" value="Genomic_DNA"/>
</dbReference>
<evidence type="ECO:0008006" key="3">
    <source>
        <dbReference type="Google" id="ProtNLM"/>
    </source>
</evidence>
<keyword evidence="2" id="KW-1185">Reference proteome</keyword>
<comment type="caution">
    <text evidence="1">The sequence shown here is derived from an EMBL/GenBank/DDBJ whole genome shotgun (WGS) entry which is preliminary data.</text>
</comment>
<gene>
    <name evidence="1" type="ORF">EV201_0326</name>
</gene>
<dbReference type="AlphaFoldDB" id="A0A4Q7VHW8"/>
<evidence type="ECO:0000313" key="2">
    <source>
        <dbReference type="Proteomes" id="UP000293562"/>
    </source>
</evidence>
<dbReference type="Proteomes" id="UP000293562">
    <property type="component" value="Unassembled WGS sequence"/>
</dbReference>